<feature type="compositionally biased region" description="Low complexity" evidence="1">
    <location>
        <begin position="375"/>
        <end position="385"/>
    </location>
</feature>
<evidence type="ECO:0000313" key="2">
    <source>
        <dbReference type="EMBL" id="MPM27381.1"/>
    </source>
</evidence>
<proteinExistence type="predicted"/>
<feature type="compositionally biased region" description="Basic and acidic residues" evidence="1">
    <location>
        <begin position="406"/>
        <end position="419"/>
    </location>
</feature>
<protein>
    <submittedName>
        <fullName evidence="2">Uncharacterized protein</fullName>
    </submittedName>
</protein>
<comment type="caution">
    <text evidence="2">The sequence shown here is derived from an EMBL/GenBank/DDBJ whole genome shotgun (WGS) entry which is preliminary data.</text>
</comment>
<accession>A0A644YHL5</accession>
<feature type="region of interest" description="Disordered" evidence="1">
    <location>
        <begin position="255"/>
        <end position="426"/>
    </location>
</feature>
<sequence>MRAGGDAQQRVVGVRVVLGDVVRVVGDDRWQAQLLADPHQAFADPGLDVEPVVHDLDVEVVLAEDVAELRRGGQRVLVLAEPQVGLHLTGRTAGGRDQALRVAVQQLPVDARLVEEPLDRGVRLQSEQVVHALGGLRPQGHVRVGALRRDVVAGAVTPLHPLALRAVRLRGHVRLAPDDRLDVVVLRGLPELVRAEHVAVVGHRDGGHAQVLGPLEHVGHPRGTVQHRELGMDVQMDERVVEGTGHRAAATSWGDVRTGSHQRSPVDWWSPSLRSTGVRSPDRPVVRAACPGRDGAQVHAPARRPRARIGGLRHPGRGDRAPPGCDLLRLPRLRTEPRPGHPAPPDRGQRCRLAHQAAAGGRHPHRVARPAGRQPRPTAGAALAAGRDRRAGRPRCAGAGRPAADGPHRTDTGRSADRHPARRAGR</sequence>
<name>A0A644YHL5_9ZZZZ</name>
<reference evidence="2" key="1">
    <citation type="submission" date="2019-08" db="EMBL/GenBank/DDBJ databases">
        <authorList>
            <person name="Kucharzyk K."/>
            <person name="Murdoch R.W."/>
            <person name="Higgins S."/>
            <person name="Loffler F."/>
        </authorList>
    </citation>
    <scope>NUCLEOTIDE SEQUENCE</scope>
</reference>
<organism evidence="2">
    <name type="scientific">bioreactor metagenome</name>
    <dbReference type="NCBI Taxonomy" id="1076179"/>
    <lineage>
        <taxon>unclassified sequences</taxon>
        <taxon>metagenomes</taxon>
        <taxon>ecological metagenomes</taxon>
    </lineage>
</organism>
<gene>
    <name evidence="2" type="ORF">SDC9_73891</name>
</gene>
<dbReference type="EMBL" id="VSSQ01004979">
    <property type="protein sequence ID" value="MPM27381.1"/>
    <property type="molecule type" value="Genomic_DNA"/>
</dbReference>
<dbReference type="AlphaFoldDB" id="A0A644YHL5"/>
<evidence type="ECO:0000256" key="1">
    <source>
        <dbReference type="SAM" id="MobiDB-lite"/>
    </source>
</evidence>
<feature type="compositionally biased region" description="Low complexity" evidence="1">
    <location>
        <begin position="394"/>
        <end position="405"/>
    </location>
</feature>